<organism evidence="1 2">
    <name type="scientific">Datura stramonium</name>
    <name type="common">Jimsonweed</name>
    <name type="synonym">Common thornapple</name>
    <dbReference type="NCBI Taxonomy" id="4076"/>
    <lineage>
        <taxon>Eukaryota</taxon>
        <taxon>Viridiplantae</taxon>
        <taxon>Streptophyta</taxon>
        <taxon>Embryophyta</taxon>
        <taxon>Tracheophyta</taxon>
        <taxon>Spermatophyta</taxon>
        <taxon>Magnoliopsida</taxon>
        <taxon>eudicotyledons</taxon>
        <taxon>Gunneridae</taxon>
        <taxon>Pentapetalae</taxon>
        <taxon>asterids</taxon>
        <taxon>lamiids</taxon>
        <taxon>Solanales</taxon>
        <taxon>Solanaceae</taxon>
        <taxon>Solanoideae</taxon>
        <taxon>Datureae</taxon>
        <taxon>Datura</taxon>
    </lineage>
</organism>
<dbReference type="Proteomes" id="UP000823775">
    <property type="component" value="Unassembled WGS sequence"/>
</dbReference>
<gene>
    <name evidence="1" type="ORF">HAX54_044105</name>
</gene>
<keyword evidence="2" id="KW-1185">Reference proteome</keyword>
<reference evidence="1 2" key="1">
    <citation type="journal article" date="2021" name="BMC Genomics">
        <title>Datura genome reveals duplications of psychoactive alkaloid biosynthetic genes and high mutation rate following tissue culture.</title>
        <authorList>
            <person name="Rajewski A."/>
            <person name="Carter-House D."/>
            <person name="Stajich J."/>
            <person name="Litt A."/>
        </authorList>
    </citation>
    <scope>NUCLEOTIDE SEQUENCE [LARGE SCALE GENOMIC DNA]</scope>
    <source>
        <strain evidence="1">AR-01</strain>
    </source>
</reference>
<accession>A0ABS8W247</accession>
<evidence type="ECO:0000313" key="1">
    <source>
        <dbReference type="EMBL" id="MCE2056137.1"/>
    </source>
</evidence>
<evidence type="ECO:0000313" key="2">
    <source>
        <dbReference type="Proteomes" id="UP000823775"/>
    </source>
</evidence>
<comment type="caution">
    <text evidence="1">The sequence shown here is derived from an EMBL/GenBank/DDBJ whole genome shotgun (WGS) entry which is preliminary data.</text>
</comment>
<protein>
    <submittedName>
        <fullName evidence="1">Uncharacterized protein</fullName>
    </submittedName>
</protein>
<sequence>MVGKEDSHEKQMKLFAEQLETFIDRVITVALAPYVIPHARIDDMEARVKEDMRLEEMQARVSGASSSSAPRAGEQMIGVIASLESQTLLTPSPTTKAT</sequence>
<proteinExistence type="predicted"/>
<name>A0ABS8W247_DATST</name>
<dbReference type="EMBL" id="JACEIK010006688">
    <property type="protein sequence ID" value="MCE2056137.1"/>
    <property type="molecule type" value="Genomic_DNA"/>
</dbReference>